<dbReference type="PANTHER" id="PTHR30537">
    <property type="entry name" value="HTH-TYPE TRANSCRIPTIONAL REGULATOR"/>
    <property type="match status" value="1"/>
</dbReference>
<evidence type="ECO:0000256" key="3">
    <source>
        <dbReference type="ARBA" id="ARBA00023125"/>
    </source>
</evidence>
<evidence type="ECO:0000256" key="1">
    <source>
        <dbReference type="ARBA" id="ARBA00009437"/>
    </source>
</evidence>
<dbReference type="Proteomes" id="UP000182660">
    <property type="component" value="Unassembled WGS sequence"/>
</dbReference>
<dbReference type="InterPro" id="IPR036390">
    <property type="entry name" value="WH_DNA-bd_sf"/>
</dbReference>
<proteinExistence type="inferred from homology"/>
<comment type="caution">
    <text evidence="6">The sequence shown here is derived from an EMBL/GenBank/DDBJ whole genome shotgun (WGS) entry which is preliminary data.</text>
</comment>
<keyword evidence="7" id="KW-1185">Reference proteome</keyword>
<evidence type="ECO:0000313" key="6">
    <source>
        <dbReference type="EMBL" id="SGY84724.1"/>
    </source>
</evidence>
<dbReference type="Pfam" id="PF00126">
    <property type="entry name" value="HTH_1"/>
    <property type="match status" value="1"/>
</dbReference>
<gene>
    <name evidence="6" type="ORF">MT2528_0704</name>
</gene>
<dbReference type="PRINTS" id="PR00039">
    <property type="entry name" value="HTHLYSR"/>
</dbReference>
<evidence type="ECO:0000259" key="5">
    <source>
        <dbReference type="PROSITE" id="PS50931"/>
    </source>
</evidence>
<keyword evidence="2" id="KW-0805">Transcription regulation</keyword>
<sequence length="346" mass="38846">MIKINNNLLSGLATFTATASCNSFTQAAEKLHITTGAISQQIKQLEQNLKLTLFERHSRGIRLTSAGYQLHQVVEQSLTNIRDVISQLQQVNRHAGEVHLKLTPSFAYKWLVPRLQDFYQQYPDIKIHTFAEGALVDHTDTNFDLAIDYGQSPYQSSDKKINAELLLAEQLLPVMSPQYMAKFDWDMTNNNNQINNSGSCNFWKTITLLHDAMPWQHADKNAEWQFWLQQISLETPKTKQANTGKNVLSKHGHYFNRTDMAIAAAAAGLGVALARCALLDNDLSTTGLGKAGLASPFSPIDAQAGYYLIQHHHSPARPPAIECFKIWLKQQATLQHTKKGQTSNYQ</sequence>
<dbReference type="PANTHER" id="PTHR30537:SF32">
    <property type="entry name" value="HTH-TYPE TRANSCRIPTIONAL REGULATOR DSDC"/>
    <property type="match status" value="1"/>
</dbReference>
<organism evidence="6 7">
    <name type="scientific">Moritella viscosa</name>
    <dbReference type="NCBI Taxonomy" id="80854"/>
    <lineage>
        <taxon>Bacteria</taxon>
        <taxon>Pseudomonadati</taxon>
        <taxon>Pseudomonadota</taxon>
        <taxon>Gammaproteobacteria</taxon>
        <taxon>Alteromonadales</taxon>
        <taxon>Moritellaceae</taxon>
        <taxon>Moritella</taxon>
    </lineage>
</organism>
<dbReference type="InterPro" id="IPR000847">
    <property type="entry name" value="LysR_HTH_N"/>
</dbReference>
<evidence type="ECO:0000313" key="7">
    <source>
        <dbReference type="Proteomes" id="UP000182660"/>
    </source>
</evidence>
<protein>
    <submittedName>
        <fullName evidence="6">Hypothetical transcription regulator LysR family</fullName>
    </submittedName>
</protein>
<dbReference type="InterPro" id="IPR036388">
    <property type="entry name" value="WH-like_DNA-bd_sf"/>
</dbReference>
<evidence type="ECO:0000256" key="2">
    <source>
        <dbReference type="ARBA" id="ARBA00023015"/>
    </source>
</evidence>
<dbReference type="RefSeq" id="WP_075499407.1">
    <property type="nucleotide sequence ID" value="NZ_CAWRCN010000104.1"/>
</dbReference>
<name>A0ABY1H868_9GAMM</name>
<reference evidence="6 7" key="1">
    <citation type="submission" date="2016-11" db="EMBL/GenBank/DDBJ databases">
        <authorList>
            <person name="Klemetsen T."/>
        </authorList>
    </citation>
    <scope>NUCLEOTIDE SEQUENCE [LARGE SCALE GENOMIC DNA]</scope>
    <source>
        <strain evidence="6">MT 2528</strain>
    </source>
</reference>
<dbReference type="InterPro" id="IPR058163">
    <property type="entry name" value="LysR-type_TF_proteobact-type"/>
</dbReference>
<dbReference type="SUPFAM" id="SSF46785">
    <property type="entry name" value="Winged helix' DNA-binding domain"/>
    <property type="match status" value="1"/>
</dbReference>
<comment type="similarity">
    <text evidence="1">Belongs to the LysR transcriptional regulatory family.</text>
</comment>
<dbReference type="InterPro" id="IPR005119">
    <property type="entry name" value="LysR_subst-bd"/>
</dbReference>
<dbReference type="Gene3D" id="1.10.10.10">
    <property type="entry name" value="Winged helix-like DNA-binding domain superfamily/Winged helix DNA-binding domain"/>
    <property type="match status" value="1"/>
</dbReference>
<dbReference type="PROSITE" id="PS51257">
    <property type="entry name" value="PROKAR_LIPOPROTEIN"/>
    <property type="match status" value="1"/>
</dbReference>
<feature type="domain" description="HTH lysR-type" evidence="5">
    <location>
        <begin position="7"/>
        <end position="64"/>
    </location>
</feature>
<dbReference type="PROSITE" id="PS50931">
    <property type="entry name" value="HTH_LYSR"/>
    <property type="match status" value="1"/>
</dbReference>
<keyword evidence="3" id="KW-0238">DNA-binding</keyword>
<evidence type="ECO:0000256" key="4">
    <source>
        <dbReference type="ARBA" id="ARBA00023163"/>
    </source>
</evidence>
<dbReference type="Pfam" id="PF03466">
    <property type="entry name" value="LysR_substrate"/>
    <property type="match status" value="1"/>
</dbReference>
<dbReference type="SUPFAM" id="SSF53850">
    <property type="entry name" value="Periplasmic binding protein-like II"/>
    <property type="match status" value="1"/>
</dbReference>
<dbReference type="EMBL" id="FPLJ01000021">
    <property type="protein sequence ID" value="SGY84724.1"/>
    <property type="molecule type" value="Genomic_DNA"/>
</dbReference>
<dbReference type="Gene3D" id="3.40.190.10">
    <property type="entry name" value="Periplasmic binding protein-like II"/>
    <property type="match status" value="2"/>
</dbReference>
<keyword evidence="4" id="KW-0804">Transcription</keyword>
<accession>A0ABY1H868</accession>